<dbReference type="RefSeq" id="XP_066703007.1">
    <property type="nucleotide sequence ID" value="XM_066840380.1"/>
</dbReference>
<sequence>MAAGRVPIEPVNGPFPENLLQHVVIYEPPSLDEKWVFRMSAPLVHVFVVSHQSHYGSRFRRGHVSWHGAWGGGIWGPLRLGSLSQEWFKESSDQIR</sequence>
<accession>A0ABR1QNC8</accession>
<comment type="caution">
    <text evidence="1">The sequence shown here is derived from an EMBL/GenBank/DDBJ whole genome shotgun (WGS) entry which is preliminary data.</text>
</comment>
<dbReference type="EMBL" id="JAQQWE010000003">
    <property type="protein sequence ID" value="KAK7959304.1"/>
    <property type="molecule type" value="Genomic_DNA"/>
</dbReference>
<gene>
    <name evidence="1" type="ORF">PG986_004158</name>
</gene>
<organism evidence="1 2">
    <name type="scientific">Apiospora aurea</name>
    <dbReference type="NCBI Taxonomy" id="335848"/>
    <lineage>
        <taxon>Eukaryota</taxon>
        <taxon>Fungi</taxon>
        <taxon>Dikarya</taxon>
        <taxon>Ascomycota</taxon>
        <taxon>Pezizomycotina</taxon>
        <taxon>Sordariomycetes</taxon>
        <taxon>Xylariomycetidae</taxon>
        <taxon>Amphisphaeriales</taxon>
        <taxon>Apiosporaceae</taxon>
        <taxon>Apiospora</taxon>
    </lineage>
</organism>
<protein>
    <submittedName>
        <fullName evidence="1">Uncharacterized protein</fullName>
    </submittedName>
</protein>
<evidence type="ECO:0000313" key="1">
    <source>
        <dbReference type="EMBL" id="KAK7959304.1"/>
    </source>
</evidence>
<dbReference type="GeneID" id="92073442"/>
<reference evidence="1 2" key="1">
    <citation type="submission" date="2023-01" db="EMBL/GenBank/DDBJ databases">
        <title>Analysis of 21 Apiospora genomes using comparative genomics revels a genus with tremendous synthesis potential of carbohydrate active enzymes and secondary metabolites.</title>
        <authorList>
            <person name="Sorensen T."/>
        </authorList>
    </citation>
    <scope>NUCLEOTIDE SEQUENCE [LARGE SCALE GENOMIC DNA]</scope>
    <source>
        <strain evidence="1 2">CBS 24483</strain>
    </source>
</reference>
<dbReference type="Proteomes" id="UP001391051">
    <property type="component" value="Unassembled WGS sequence"/>
</dbReference>
<proteinExistence type="predicted"/>
<name>A0ABR1QNC8_9PEZI</name>
<evidence type="ECO:0000313" key="2">
    <source>
        <dbReference type="Proteomes" id="UP001391051"/>
    </source>
</evidence>
<keyword evidence="2" id="KW-1185">Reference proteome</keyword>